<proteinExistence type="predicted"/>
<evidence type="ECO:0000313" key="3">
    <source>
        <dbReference type="Proteomes" id="UP000466442"/>
    </source>
</evidence>
<dbReference type="Proteomes" id="UP000466442">
    <property type="component" value="Unassembled WGS sequence"/>
</dbReference>
<name>A0A8S9XVX4_APOLU</name>
<organism evidence="2 3">
    <name type="scientific">Apolygus lucorum</name>
    <name type="common">Small green plant bug</name>
    <name type="synonym">Lygocoris lucorum</name>
    <dbReference type="NCBI Taxonomy" id="248454"/>
    <lineage>
        <taxon>Eukaryota</taxon>
        <taxon>Metazoa</taxon>
        <taxon>Ecdysozoa</taxon>
        <taxon>Arthropoda</taxon>
        <taxon>Hexapoda</taxon>
        <taxon>Insecta</taxon>
        <taxon>Pterygota</taxon>
        <taxon>Neoptera</taxon>
        <taxon>Paraneoptera</taxon>
        <taxon>Hemiptera</taxon>
        <taxon>Heteroptera</taxon>
        <taxon>Panheteroptera</taxon>
        <taxon>Cimicomorpha</taxon>
        <taxon>Miridae</taxon>
        <taxon>Mirini</taxon>
        <taxon>Apolygus</taxon>
    </lineage>
</organism>
<feature type="region of interest" description="Disordered" evidence="1">
    <location>
        <begin position="270"/>
        <end position="293"/>
    </location>
</feature>
<dbReference type="EMBL" id="WIXP02000004">
    <property type="protein sequence ID" value="KAF6212256.1"/>
    <property type="molecule type" value="Genomic_DNA"/>
</dbReference>
<accession>A0A8S9XVX4</accession>
<reference evidence="2" key="1">
    <citation type="journal article" date="2021" name="Mol. Ecol. Resour.">
        <title>Apolygus lucorum genome provides insights into omnivorousness and mesophyll feeding.</title>
        <authorList>
            <person name="Liu Y."/>
            <person name="Liu H."/>
            <person name="Wang H."/>
            <person name="Huang T."/>
            <person name="Liu B."/>
            <person name="Yang B."/>
            <person name="Yin L."/>
            <person name="Li B."/>
            <person name="Zhang Y."/>
            <person name="Zhang S."/>
            <person name="Jiang F."/>
            <person name="Zhang X."/>
            <person name="Ren Y."/>
            <person name="Wang B."/>
            <person name="Wang S."/>
            <person name="Lu Y."/>
            <person name="Wu K."/>
            <person name="Fan W."/>
            <person name="Wang G."/>
        </authorList>
    </citation>
    <scope>NUCLEOTIDE SEQUENCE</scope>
    <source>
        <strain evidence="2">12Hb</strain>
    </source>
</reference>
<protein>
    <submittedName>
        <fullName evidence="2">Uncharacterized protein</fullName>
    </submittedName>
</protein>
<evidence type="ECO:0000313" key="2">
    <source>
        <dbReference type="EMBL" id="KAF6212256.1"/>
    </source>
</evidence>
<feature type="region of interest" description="Disordered" evidence="1">
    <location>
        <begin position="1"/>
        <end position="40"/>
    </location>
</feature>
<feature type="compositionally biased region" description="Basic and acidic residues" evidence="1">
    <location>
        <begin position="270"/>
        <end position="290"/>
    </location>
</feature>
<dbReference type="AlphaFoldDB" id="A0A8S9XVX4"/>
<sequence length="312" mass="34690">MATTTMTAANGKEGAVDTNRGVEGAQWTPPVGRDRPRGTEVLTPSTWTYCDGNTEKFPGEKWKDKDESMDTMLTKLLTFHHQQWGGQAPPGLPIREEILDEPNGMRCKLNVNHDQGTRFIEPVCVPPDDPTGDEWEDTISIPGGSSYQYQSIKDRNREAKVTNGRRSTAAVKEEESCCVKGKKSAAMGNEAPVTAGTRTTTAGNNVMAGNNDEFDCRVPHPYELAIPLAVMDQLRLTANGADEFFDVAAALPEAARGRVILRARRGLWQNEKEKSKDKKKEPPTPKEKTHQMVTRQELLCRLRRWENLVVNA</sequence>
<keyword evidence="3" id="KW-1185">Reference proteome</keyword>
<evidence type="ECO:0000256" key="1">
    <source>
        <dbReference type="SAM" id="MobiDB-lite"/>
    </source>
</evidence>
<comment type="caution">
    <text evidence="2">The sequence shown here is derived from an EMBL/GenBank/DDBJ whole genome shotgun (WGS) entry which is preliminary data.</text>
</comment>
<gene>
    <name evidence="2" type="ORF">GE061_012777</name>
</gene>